<keyword evidence="1" id="KW-0472">Membrane</keyword>
<keyword evidence="3" id="KW-1185">Reference proteome</keyword>
<evidence type="ECO:0000313" key="2">
    <source>
        <dbReference type="EMBL" id="CCA67525.1"/>
    </source>
</evidence>
<dbReference type="InParanoid" id="G4T899"/>
<feature type="transmembrane region" description="Helical" evidence="1">
    <location>
        <begin position="255"/>
        <end position="276"/>
    </location>
</feature>
<evidence type="ECO:0000313" key="3">
    <source>
        <dbReference type="Proteomes" id="UP000007148"/>
    </source>
</evidence>
<feature type="transmembrane region" description="Helical" evidence="1">
    <location>
        <begin position="226"/>
        <end position="249"/>
    </location>
</feature>
<reference evidence="2 3" key="1">
    <citation type="journal article" date="2011" name="PLoS Pathog.">
        <title>Endophytic Life Strategies Decoded by Genome and Transcriptome Analyses of the Mutualistic Root Symbiont Piriformospora indica.</title>
        <authorList>
            <person name="Zuccaro A."/>
            <person name="Lahrmann U."/>
            <person name="Guldener U."/>
            <person name="Langen G."/>
            <person name="Pfiffi S."/>
            <person name="Biedenkopf D."/>
            <person name="Wong P."/>
            <person name="Samans B."/>
            <person name="Grimm C."/>
            <person name="Basiewicz M."/>
            <person name="Murat C."/>
            <person name="Martin F."/>
            <person name="Kogel K.H."/>
        </authorList>
    </citation>
    <scope>NUCLEOTIDE SEQUENCE [LARGE SCALE GENOMIC DNA]</scope>
    <source>
        <strain evidence="2 3">DSM 11827</strain>
    </source>
</reference>
<feature type="transmembrane region" description="Helical" evidence="1">
    <location>
        <begin position="96"/>
        <end position="117"/>
    </location>
</feature>
<protein>
    <submittedName>
        <fullName evidence="2">Uncharacterized protein</fullName>
    </submittedName>
</protein>
<keyword evidence="1" id="KW-1133">Transmembrane helix</keyword>
<dbReference type="Proteomes" id="UP000007148">
    <property type="component" value="Unassembled WGS sequence"/>
</dbReference>
<accession>G4T899</accession>
<evidence type="ECO:0000256" key="1">
    <source>
        <dbReference type="SAM" id="Phobius"/>
    </source>
</evidence>
<feature type="transmembrane region" description="Helical" evidence="1">
    <location>
        <begin position="63"/>
        <end position="84"/>
    </location>
</feature>
<dbReference type="AlphaFoldDB" id="G4T899"/>
<gene>
    <name evidence="2" type="ORF">PIIN_01354</name>
</gene>
<dbReference type="HOGENOM" id="CLU_934193_0_0_1"/>
<comment type="caution">
    <text evidence="2">The sequence shown here is derived from an EMBL/GenBank/DDBJ whole genome shotgun (WGS) entry which is preliminary data.</text>
</comment>
<dbReference type="EMBL" id="CAFZ01000015">
    <property type="protein sequence ID" value="CCA67525.1"/>
    <property type="molecule type" value="Genomic_DNA"/>
</dbReference>
<keyword evidence="1" id="KW-0812">Transmembrane</keyword>
<proteinExistence type="predicted"/>
<name>G4T899_SERID</name>
<organism evidence="2 3">
    <name type="scientific">Serendipita indica (strain DSM 11827)</name>
    <name type="common">Root endophyte fungus</name>
    <name type="synonym">Piriformospora indica</name>
    <dbReference type="NCBI Taxonomy" id="1109443"/>
    <lineage>
        <taxon>Eukaryota</taxon>
        <taxon>Fungi</taxon>
        <taxon>Dikarya</taxon>
        <taxon>Basidiomycota</taxon>
        <taxon>Agaricomycotina</taxon>
        <taxon>Agaricomycetes</taxon>
        <taxon>Sebacinales</taxon>
        <taxon>Serendipitaceae</taxon>
        <taxon>Serendipita</taxon>
    </lineage>
</organism>
<sequence length="298" mass="32984">MYPFQGDILREILHELRELNSRSRLAAEKEIDPSGDPIQNQTFTTFSAALLAYTNRPGRSNEIAAMSTIAIFVAGLGAALLAYGSQVFSTRGGYKVTDTLVTAGFAFGTFVCLKVAVLNMSPVGQGTVGSNPEAMDKQRLLYFKTRGEKFHGQQIPKVNIEEGRRKKGISTSNRPLGLSASFRLSRTFTDEDEQEHNERLMAACPPLDAAEMRFVRKMDRGFGTRMGQASVLLQLGGAAVLVSLLILAWAEMGKATAILLTCTHFLFSASYTQAYFRQRGSRKKIMKRYQTEEKQSNE</sequence>